<sequence length="145" mass="15327">MGAALAANTGAAGARHRVGFFAAKAAPTGGCSAFGAGLPAKRPEAGVHYSAPRNYGFPATRILLSAEPVQHVLHQPIPVLTRSQAHVEPDQALQLPQVRPRPPHRADALAAESSYRAGVRRPRQRRAQAAGLPRPQPVWPGPGHR</sequence>
<protein>
    <submittedName>
        <fullName evidence="2">Uncharacterized protein</fullName>
    </submittedName>
</protein>
<gene>
    <name evidence="2" type="ORF">JV551A3_V1_2030049</name>
</gene>
<accession>A0AAQ1PB17</accession>
<proteinExistence type="predicted"/>
<dbReference type="EMBL" id="OPYN01000203">
    <property type="protein sequence ID" value="SPO63224.1"/>
    <property type="molecule type" value="Genomic_DNA"/>
</dbReference>
<feature type="region of interest" description="Disordered" evidence="1">
    <location>
        <begin position="88"/>
        <end position="145"/>
    </location>
</feature>
<evidence type="ECO:0000313" key="2">
    <source>
        <dbReference type="EMBL" id="SPO63224.1"/>
    </source>
</evidence>
<dbReference type="AlphaFoldDB" id="A0AAQ1PB17"/>
<reference evidence="2 3" key="1">
    <citation type="submission" date="2018-02" db="EMBL/GenBank/DDBJ databases">
        <authorList>
            <person name="Dubost A."/>
        </authorList>
    </citation>
    <scope>NUCLEOTIDE SEQUENCE [LARGE SCALE GENOMIC DNA]</scope>
    <source>
        <strain evidence="3">JV551A3</strain>
    </source>
</reference>
<feature type="compositionally biased region" description="Pro residues" evidence="1">
    <location>
        <begin position="134"/>
        <end position="145"/>
    </location>
</feature>
<dbReference type="Proteomes" id="UP000294335">
    <property type="component" value="Unassembled WGS sequence"/>
</dbReference>
<keyword evidence="3" id="KW-1185">Reference proteome</keyword>
<evidence type="ECO:0000313" key="3">
    <source>
        <dbReference type="Proteomes" id="UP000294335"/>
    </source>
</evidence>
<evidence type="ECO:0000256" key="1">
    <source>
        <dbReference type="SAM" id="MobiDB-lite"/>
    </source>
</evidence>
<organism evidence="2 3">
    <name type="scientific">Pseudomonas inefficax</name>
    <dbReference type="NCBI Taxonomy" id="2078786"/>
    <lineage>
        <taxon>Bacteria</taxon>
        <taxon>Pseudomonadati</taxon>
        <taxon>Pseudomonadota</taxon>
        <taxon>Gammaproteobacteria</taxon>
        <taxon>Pseudomonadales</taxon>
        <taxon>Pseudomonadaceae</taxon>
        <taxon>Pseudomonas</taxon>
    </lineage>
</organism>
<name>A0AAQ1PB17_9PSED</name>
<comment type="caution">
    <text evidence="2">The sequence shown here is derived from an EMBL/GenBank/DDBJ whole genome shotgun (WGS) entry which is preliminary data.</text>
</comment>